<sequence>MICKPVGNGKDKAKRSLCFPRNVEPFQPLAAREAAPEPDANPEAAPQVDGGKPKPLPKCIPRFGICHRGDAAKCCDGGICKPSRGTQRLFCFPKGLEP</sequence>
<evidence type="ECO:0000256" key="1">
    <source>
        <dbReference type="SAM" id="MobiDB-lite"/>
    </source>
</evidence>
<feature type="region of interest" description="Disordered" evidence="1">
    <location>
        <begin position="29"/>
        <end position="54"/>
    </location>
</feature>
<dbReference type="EMBL" id="HF935626">
    <property type="protein sequence ID" value="CCX11530.1"/>
    <property type="molecule type" value="Genomic_DNA"/>
</dbReference>
<feature type="compositionally biased region" description="Low complexity" evidence="1">
    <location>
        <begin position="29"/>
        <end position="46"/>
    </location>
</feature>
<gene>
    <name evidence="2" type="ORF">PCON_11124</name>
</gene>
<evidence type="ECO:0000313" key="3">
    <source>
        <dbReference type="Proteomes" id="UP000018144"/>
    </source>
</evidence>
<name>U4LBJ6_PYROM</name>
<accession>U4LBJ6</accession>
<evidence type="ECO:0000313" key="2">
    <source>
        <dbReference type="EMBL" id="CCX11530.1"/>
    </source>
</evidence>
<protein>
    <submittedName>
        <fullName evidence="2">Uncharacterized protein</fullName>
    </submittedName>
</protein>
<keyword evidence="3" id="KW-1185">Reference proteome</keyword>
<dbReference type="AlphaFoldDB" id="U4LBJ6"/>
<organism evidence="2 3">
    <name type="scientific">Pyronema omphalodes (strain CBS 100304)</name>
    <name type="common">Pyronema confluens</name>
    <dbReference type="NCBI Taxonomy" id="1076935"/>
    <lineage>
        <taxon>Eukaryota</taxon>
        <taxon>Fungi</taxon>
        <taxon>Dikarya</taxon>
        <taxon>Ascomycota</taxon>
        <taxon>Pezizomycotina</taxon>
        <taxon>Pezizomycetes</taxon>
        <taxon>Pezizales</taxon>
        <taxon>Pyronemataceae</taxon>
        <taxon>Pyronema</taxon>
    </lineage>
</organism>
<reference evidence="2 3" key="1">
    <citation type="journal article" date="2013" name="PLoS Genet.">
        <title>The genome and development-dependent transcriptomes of Pyronema confluens: a window into fungal evolution.</title>
        <authorList>
            <person name="Traeger S."/>
            <person name="Altegoer F."/>
            <person name="Freitag M."/>
            <person name="Gabaldon T."/>
            <person name="Kempken F."/>
            <person name="Kumar A."/>
            <person name="Marcet-Houben M."/>
            <person name="Poggeler S."/>
            <person name="Stajich J.E."/>
            <person name="Nowrousian M."/>
        </authorList>
    </citation>
    <scope>NUCLEOTIDE SEQUENCE [LARGE SCALE GENOMIC DNA]</scope>
    <source>
        <strain evidence="3">CBS 100304</strain>
        <tissue evidence="2">Vegetative mycelium</tissue>
    </source>
</reference>
<proteinExistence type="predicted"/>
<dbReference type="Proteomes" id="UP000018144">
    <property type="component" value="Unassembled WGS sequence"/>
</dbReference>